<sequence>MHWHYDVLRALDHLRAAGHPPDPRTAEAVELVRGKRRRDGTWLLDHVHPGAAHVPLEEVGAPSHWTTLRASRVLRWADGQRVTTSER</sequence>
<gene>
    <name evidence="1" type="ORF">AVDCRST_MAG66-2182</name>
</gene>
<organism evidence="1">
    <name type="scientific">uncultured Pseudonocardia sp</name>
    <dbReference type="NCBI Taxonomy" id="211455"/>
    <lineage>
        <taxon>Bacteria</taxon>
        <taxon>Bacillati</taxon>
        <taxon>Actinomycetota</taxon>
        <taxon>Actinomycetes</taxon>
        <taxon>Pseudonocardiales</taxon>
        <taxon>Pseudonocardiaceae</taxon>
        <taxon>Pseudonocardia</taxon>
        <taxon>environmental samples</taxon>
    </lineage>
</organism>
<dbReference type="EMBL" id="CADCUS010000321">
    <property type="protein sequence ID" value="CAA9413677.1"/>
    <property type="molecule type" value="Genomic_DNA"/>
</dbReference>
<dbReference type="AlphaFoldDB" id="A0A6J4PIH8"/>
<evidence type="ECO:0000313" key="1">
    <source>
        <dbReference type="EMBL" id="CAA9413677.1"/>
    </source>
</evidence>
<name>A0A6J4PIH8_9PSEU</name>
<accession>A0A6J4PIH8</accession>
<reference evidence="1" key="1">
    <citation type="submission" date="2020-02" db="EMBL/GenBank/DDBJ databases">
        <authorList>
            <person name="Meier V. D."/>
        </authorList>
    </citation>
    <scope>NUCLEOTIDE SEQUENCE</scope>
    <source>
        <strain evidence="1">AVDCRST_MAG66</strain>
    </source>
</reference>
<protein>
    <submittedName>
        <fullName evidence="1">Uncharacterized protein</fullName>
    </submittedName>
</protein>
<proteinExistence type="predicted"/>